<evidence type="ECO:0000313" key="2">
    <source>
        <dbReference type="Proteomes" id="UP000265520"/>
    </source>
</evidence>
<dbReference type="AlphaFoldDB" id="A0A392REC2"/>
<proteinExistence type="predicted"/>
<comment type="caution">
    <text evidence="1">The sequence shown here is derived from an EMBL/GenBank/DDBJ whole genome shotgun (WGS) entry which is preliminary data.</text>
</comment>
<accession>A0A392REC2</accession>
<dbReference type="EMBL" id="LXQA010219059">
    <property type="protein sequence ID" value="MCI34983.1"/>
    <property type="molecule type" value="Genomic_DNA"/>
</dbReference>
<protein>
    <submittedName>
        <fullName evidence="1">DNA polymerase V-like</fullName>
    </submittedName>
</protein>
<reference evidence="1 2" key="1">
    <citation type="journal article" date="2018" name="Front. Plant Sci.">
        <title>Red Clover (Trifolium pratense) and Zigzag Clover (T. medium) - A Picture of Genomic Similarities and Differences.</title>
        <authorList>
            <person name="Dluhosova J."/>
            <person name="Istvanek J."/>
            <person name="Nedelnik J."/>
            <person name="Repkova J."/>
        </authorList>
    </citation>
    <scope>NUCLEOTIDE SEQUENCE [LARGE SCALE GENOMIC DNA]</scope>
    <source>
        <strain evidence="2">cv. 10/8</strain>
        <tissue evidence="1">Leaf</tissue>
    </source>
</reference>
<organism evidence="1 2">
    <name type="scientific">Trifolium medium</name>
    <dbReference type="NCBI Taxonomy" id="97028"/>
    <lineage>
        <taxon>Eukaryota</taxon>
        <taxon>Viridiplantae</taxon>
        <taxon>Streptophyta</taxon>
        <taxon>Embryophyta</taxon>
        <taxon>Tracheophyta</taxon>
        <taxon>Spermatophyta</taxon>
        <taxon>Magnoliopsida</taxon>
        <taxon>eudicotyledons</taxon>
        <taxon>Gunneridae</taxon>
        <taxon>Pentapetalae</taxon>
        <taxon>rosids</taxon>
        <taxon>fabids</taxon>
        <taxon>Fabales</taxon>
        <taxon>Fabaceae</taxon>
        <taxon>Papilionoideae</taxon>
        <taxon>50 kb inversion clade</taxon>
        <taxon>NPAAA clade</taxon>
        <taxon>Hologalegina</taxon>
        <taxon>IRL clade</taxon>
        <taxon>Trifolieae</taxon>
        <taxon>Trifolium</taxon>
    </lineage>
</organism>
<sequence>MFRNHDSVSFLCARQGFALGLTVLVGAIDKIRVGSFLKLVVDLLEVTSSMKGQV</sequence>
<keyword evidence="2" id="KW-1185">Reference proteome</keyword>
<name>A0A392REC2_9FABA</name>
<dbReference type="Proteomes" id="UP000265520">
    <property type="component" value="Unassembled WGS sequence"/>
</dbReference>
<evidence type="ECO:0000313" key="1">
    <source>
        <dbReference type="EMBL" id="MCI34983.1"/>
    </source>
</evidence>